<dbReference type="GO" id="GO:0033554">
    <property type="term" value="P:cellular response to stress"/>
    <property type="evidence" value="ECO:0007669"/>
    <property type="project" value="TreeGrafter"/>
</dbReference>
<dbReference type="PIRSF" id="PIRSF000239">
    <property type="entry name" value="AHPC"/>
    <property type="match status" value="1"/>
</dbReference>
<dbReference type="SUPFAM" id="SSF52833">
    <property type="entry name" value="Thioredoxin-like"/>
    <property type="match status" value="1"/>
</dbReference>
<reference evidence="18 19" key="1">
    <citation type="submission" date="2013-01" db="EMBL/GenBank/DDBJ databases">
        <title>The Genome Sequence of Clostridium clostridioforme 90A8.</title>
        <authorList>
            <consortium name="The Broad Institute Genome Sequencing Platform"/>
            <person name="Earl A."/>
            <person name="Ward D."/>
            <person name="Feldgarden M."/>
            <person name="Gevers D."/>
            <person name="Courvalin P."/>
            <person name="Lambert T."/>
            <person name="Walker B."/>
            <person name="Young S.K."/>
            <person name="Zeng Q."/>
            <person name="Gargeya S."/>
            <person name="Fitzgerald M."/>
            <person name="Haas B."/>
            <person name="Abouelleil A."/>
            <person name="Alvarado L."/>
            <person name="Arachchi H.M."/>
            <person name="Berlin A.M."/>
            <person name="Chapman S.B."/>
            <person name="Dewar J."/>
            <person name="Goldberg J."/>
            <person name="Griggs A."/>
            <person name="Gujja S."/>
            <person name="Hansen M."/>
            <person name="Howarth C."/>
            <person name="Imamovic A."/>
            <person name="Larimer J."/>
            <person name="McCowan C."/>
            <person name="Murphy C."/>
            <person name="Neiman D."/>
            <person name="Pearson M."/>
            <person name="Priest M."/>
            <person name="Roberts A."/>
            <person name="Saif S."/>
            <person name="Shea T."/>
            <person name="Sisk P."/>
            <person name="Sykes S."/>
            <person name="Wortman J."/>
            <person name="Nusbaum C."/>
            <person name="Birren B."/>
        </authorList>
    </citation>
    <scope>NUCLEOTIDE SEQUENCE [LARGE SCALE GENOMIC DNA]</scope>
    <source>
        <strain evidence="18 19">90A8</strain>
    </source>
</reference>
<evidence type="ECO:0000313" key="18">
    <source>
        <dbReference type="EMBL" id="ENZ11608.1"/>
    </source>
</evidence>
<dbReference type="GeneID" id="57961742"/>
<dbReference type="InterPro" id="IPR000866">
    <property type="entry name" value="AhpC/TSA"/>
</dbReference>
<evidence type="ECO:0000259" key="17">
    <source>
        <dbReference type="PROSITE" id="PS51352"/>
    </source>
</evidence>
<evidence type="ECO:0000256" key="15">
    <source>
        <dbReference type="PIRSR" id="PIRSR000239-1"/>
    </source>
</evidence>
<evidence type="ECO:0000256" key="5">
    <source>
        <dbReference type="ARBA" id="ARBA00017462"/>
    </source>
</evidence>
<dbReference type="EC" id="1.11.1.26" evidence="4 16"/>
<dbReference type="Pfam" id="PF00578">
    <property type="entry name" value="AhpC-TSA"/>
    <property type="match status" value="1"/>
</dbReference>
<keyword evidence="9 16" id="KW-0560">Oxidoreductase</keyword>
<accession>A0A0E2HJX4</accession>
<dbReference type="GO" id="GO:0008379">
    <property type="term" value="F:thioredoxin peroxidase activity"/>
    <property type="evidence" value="ECO:0007669"/>
    <property type="project" value="TreeGrafter"/>
</dbReference>
<keyword evidence="8 16" id="KW-0049">Antioxidant</keyword>
<dbReference type="PROSITE" id="PS51352">
    <property type="entry name" value="THIOREDOXIN_2"/>
    <property type="match status" value="1"/>
</dbReference>
<evidence type="ECO:0000256" key="12">
    <source>
        <dbReference type="ARBA" id="ARBA00032077"/>
    </source>
</evidence>
<protein>
    <recommendedName>
        <fullName evidence="5 16">Alkyl hydroperoxide reductase C</fullName>
        <ecNumber evidence="4 16">1.11.1.26</ecNumber>
    </recommendedName>
    <alternativeName>
        <fullName evidence="12 16">Peroxiredoxin</fullName>
    </alternativeName>
    <alternativeName>
        <fullName evidence="13 16">Thioredoxin peroxidase</fullName>
    </alternativeName>
</protein>
<evidence type="ECO:0000256" key="11">
    <source>
        <dbReference type="ARBA" id="ARBA00023284"/>
    </source>
</evidence>
<evidence type="ECO:0000256" key="16">
    <source>
        <dbReference type="RuleBase" id="RU366004"/>
    </source>
</evidence>
<dbReference type="PANTHER" id="PTHR10681">
    <property type="entry name" value="THIOREDOXIN PEROXIDASE"/>
    <property type="match status" value="1"/>
</dbReference>
<sequence length="187" mass="20770">MSLIGKEISDFTVQAYAGGEFREVKKSDILGKWAVFFFYPADFTFVCPTELEDLADKYEDFKSAGCEIYSVSCDSHFVHKAWHDASKTIRKIKYPMLADPTGGLARDFDVMIEADGMAERGSFIVNPEGKIVAYEVIAGNVGRNADELFRRVQASRFVAEHGDQVCPAKWQPGADTLKPSLDLVGLI</sequence>
<keyword evidence="7 16" id="KW-0575">Peroxidase</keyword>
<dbReference type="GO" id="GO:0045454">
    <property type="term" value="P:cell redox homeostasis"/>
    <property type="evidence" value="ECO:0007669"/>
    <property type="project" value="TreeGrafter"/>
</dbReference>
<dbReference type="Pfam" id="PF10417">
    <property type="entry name" value="1-cysPrx_C"/>
    <property type="match status" value="1"/>
</dbReference>
<dbReference type="HOGENOM" id="CLU_042529_21_3_9"/>
<dbReference type="InterPro" id="IPR024706">
    <property type="entry name" value="Peroxiredoxin_AhpC-typ"/>
</dbReference>
<dbReference type="NCBIfam" id="TIGR03137">
    <property type="entry name" value="AhpC"/>
    <property type="match status" value="1"/>
</dbReference>
<organism evidence="18 19">
    <name type="scientific">[Clostridium] clostridioforme 90A8</name>
    <dbReference type="NCBI Taxonomy" id="999408"/>
    <lineage>
        <taxon>Bacteria</taxon>
        <taxon>Bacillati</taxon>
        <taxon>Bacillota</taxon>
        <taxon>Clostridia</taxon>
        <taxon>Lachnospirales</taxon>
        <taxon>Lachnospiraceae</taxon>
        <taxon>Enterocloster</taxon>
    </lineage>
</organism>
<evidence type="ECO:0000256" key="14">
    <source>
        <dbReference type="ARBA" id="ARBA00047572"/>
    </source>
</evidence>
<comment type="catalytic activity">
    <reaction evidence="14 16">
        <text>a hydroperoxide + NADH + H(+) = an alcohol + NAD(+) + H2O</text>
        <dbReference type="Rhea" id="RHEA:62628"/>
        <dbReference type="ChEBI" id="CHEBI:15377"/>
        <dbReference type="ChEBI" id="CHEBI:15378"/>
        <dbReference type="ChEBI" id="CHEBI:30879"/>
        <dbReference type="ChEBI" id="CHEBI:35924"/>
        <dbReference type="ChEBI" id="CHEBI:57540"/>
        <dbReference type="ChEBI" id="CHEBI:57945"/>
        <dbReference type="EC" id="1.11.1.26"/>
    </reaction>
</comment>
<evidence type="ECO:0000256" key="2">
    <source>
        <dbReference type="ARBA" id="ARBA00009796"/>
    </source>
</evidence>
<evidence type="ECO:0000313" key="19">
    <source>
        <dbReference type="Proteomes" id="UP000013085"/>
    </source>
</evidence>
<dbReference type="GO" id="GO:0005829">
    <property type="term" value="C:cytosol"/>
    <property type="evidence" value="ECO:0007669"/>
    <property type="project" value="TreeGrafter"/>
</dbReference>
<dbReference type="GO" id="GO:0042744">
    <property type="term" value="P:hydrogen peroxide catabolic process"/>
    <property type="evidence" value="ECO:0007669"/>
    <property type="project" value="TreeGrafter"/>
</dbReference>
<evidence type="ECO:0000256" key="8">
    <source>
        <dbReference type="ARBA" id="ARBA00022862"/>
    </source>
</evidence>
<comment type="subcellular location">
    <subcellularLocation>
        <location evidence="1 16">Cytoplasm</location>
    </subcellularLocation>
</comment>
<dbReference type="InterPro" id="IPR019479">
    <property type="entry name" value="Peroxiredoxin_C"/>
</dbReference>
<name>A0A0E2HJX4_9FIRM</name>
<dbReference type="InterPro" id="IPR050217">
    <property type="entry name" value="Peroxiredoxin"/>
</dbReference>
<dbReference type="Proteomes" id="UP000013085">
    <property type="component" value="Unassembled WGS sequence"/>
</dbReference>
<dbReference type="EMBL" id="AGYR01000042">
    <property type="protein sequence ID" value="ENZ11608.1"/>
    <property type="molecule type" value="Genomic_DNA"/>
</dbReference>
<dbReference type="PATRIC" id="fig|999408.3.peg.4236"/>
<dbReference type="FunFam" id="3.40.30.10:FF:000002">
    <property type="entry name" value="Alkyl hydroperoxide reductase C"/>
    <property type="match status" value="1"/>
</dbReference>
<dbReference type="AlphaFoldDB" id="A0A0E2HJX4"/>
<keyword evidence="10 16" id="KW-1015">Disulfide bond</keyword>
<dbReference type="GO" id="GO:0102039">
    <property type="term" value="F:NADH-dependent peroxiredoxin activity"/>
    <property type="evidence" value="ECO:0007669"/>
    <property type="project" value="UniProtKB-EC"/>
</dbReference>
<keyword evidence="6 16" id="KW-0963">Cytoplasm</keyword>
<evidence type="ECO:0000256" key="1">
    <source>
        <dbReference type="ARBA" id="ARBA00004496"/>
    </source>
</evidence>
<dbReference type="GO" id="GO:0006979">
    <property type="term" value="P:response to oxidative stress"/>
    <property type="evidence" value="ECO:0007669"/>
    <property type="project" value="UniProtKB-UniRule"/>
</dbReference>
<evidence type="ECO:0000256" key="7">
    <source>
        <dbReference type="ARBA" id="ARBA00022559"/>
    </source>
</evidence>
<feature type="domain" description="Thioredoxin" evidence="17">
    <location>
        <begin position="2"/>
        <end position="157"/>
    </location>
</feature>
<comment type="similarity">
    <text evidence="2 16">Belongs to the peroxiredoxin family. AhpC/Prx1 subfamily.</text>
</comment>
<comment type="caution">
    <text evidence="18">The sequence shown here is derived from an EMBL/GenBank/DDBJ whole genome shotgun (WGS) entry which is preliminary data.</text>
</comment>
<feature type="active site" description="Cysteine sulfenic acid (-SOH) intermediate; for peroxidase activity" evidence="15">
    <location>
        <position position="47"/>
    </location>
</feature>
<comment type="subunit">
    <text evidence="3">Homodimer; disulfide-linked, upon oxidation. 5 homodimers assemble to form a ring-like decamer.</text>
</comment>
<comment type="function">
    <text evidence="16">Thiol-specific peroxidase that catalyzes the reduction of hydrogen peroxide and organic hydroperoxides to water and alcohols, respectively. Plays a role in cell protection against oxidative stress by detoxifying peroxides.</text>
</comment>
<dbReference type="PANTHER" id="PTHR10681:SF121">
    <property type="entry name" value="ALKYL HYDROPEROXIDE REDUCTASE C"/>
    <property type="match status" value="1"/>
</dbReference>
<dbReference type="InterPro" id="IPR013766">
    <property type="entry name" value="Thioredoxin_domain"/>
</dbReference>
<keyword evidence="11 16" id="KW-0676">Redox-active center</keyword>
<evidence type="ECO:0000256" key="9">
    <source>
        <dbReference type="ARBA" id="ARBA00023002"/>
    </source>
</evidence>
<dbReference type="CDD" id="cd03015">
    <property type="entry name" value="PRX_Typ2cys"/>
    <property type="match status" value="1"/>
</dbReference>
<gene>
    <name evidence="18" type="ORF">HMPREF1090_03963</name>
</gene>
<evidence type="ECO:0000256" key="3">
    <source>
        <dbReference type="ARBA" id="ARBA00011654"/>
    </source>
</evidence>
<dbReference type="InterPro" id="IPR017559">
    <property type="entry name" value="AhpC"/>
</dbReference>
<proteinExistence type="inferred from homology"/>
<evidence type="ECO:0000256" key="10">
    <source>
        <dbReference type="ARBA" id="ARBA00023157"/>
    </source>
</evidence>
<dbReference type="InterPro" id="IPR036249">
    <property type="entry name" value="Thioredoxin-like_sf"/>
</dbReference>
<dbReference type="RefSeq" id="WP_002588098.1">
    <property type="nucleotide sequence ID" value="NZ_KB850981.1"/>
</dbReference>
<evidence type="ECO:0000256" key="13">
    <source>
        <dbReference type="ARBA" id="ARBA00032824"/>
    </source>
</evidence>
<dbReference type="Gene3D" id="3.40.30.10">
    <property type="entry name" value="Glutaredoxin"/>
    <property type="match status" value="1"/>
</dbReference>
<evidence type="ECO:0000256" key="4">
    <source>
        <dbReference type="ARBA" id="ARBA00013021"/>
    </source>
</evidence>
<evidence type="ECO:0000256" key="6">
    <source>
        <dbReference type="ARBA" id="ARBA00022490"/>
    </source>
</evidence>